<sequence length="349" mass="39229">MLALGGIRVGEDFAHQAVFVVISRCRRPGKENHRADENKRSNAQRNPLRGAPFAGTACRSCLLADRFRMLHYFLRSNWGFFVGLLFKGDTCGVLLRIERFVELDHALVAVCLQNRHAFEQRFFARGVDGGAECGRRFQFVRAETLHRFRRINAGYCTVDGCAERVHVRPGPLHAARAILFFRRVTGLEHDGETAVAAVGIVPRRAEVEQLDVAFLGDHDVVRADVAVDDARAVHFRKRAHERLHHIEHGCGGELSARVREHLLERFTLDELHYDIRGVVLKEEVLDCHDTRQAVELGEALCFVHKAVASRGKERGFVSKIRQDGGGSVVFARDKAHGVIFFNGNLDAEI</sequence>
<evidence type="ECO:0000313" key="1">
    <source>
        <dbReference type="EMBL" id="MPM70223.1"/>
    </source>
</evidence>
<dbReference type="EMBL" id="VSSQ01023350">
    <property type="protein sequence ID" value="MPM70223.1"/>
    <property type="molecule type" value="Genomic_DNA"/>
</dbReference>
<organism evidence="1">
    <name type="scientific">bioreactor metagenome</name>
    <dbReference type="NCBI Taxonomy" id="1076179"/>
    <lineage>
        <taxon>unclassified sequences</taxon>
        <taxon>metagenomes</taxon>
        <taxon>ecological metagenomes</taxon>
    </lineage>
</organism>
<comment type="caution">
    <text evidence="1">The sequence shown here is derived from an EMBL/GenBank/DDBJ whole genome shotgun (WGS) entry which is preliminary data.</text>
</comment>
<accession>A0A645C4E5</accession>
<dbReference type="AntiFam" id="ANF00226">
    <property type="entry name" value="Shadow ORF (opposite pknB)"/>
</dbReference>
<protein>
    <submittedName>
        <fullName evidence="1">Uncharacterized protein</fullName>
    </submittedName>
</protein>
<dbReference type="AlphaFoldDB" id="A0A645C4E5"/>
<reference evidence="1" key="1">
    <citation type="submission" date="2019-08" db="EMBL/GenBank/DDBJ databases">
        <authorList>
            <person name="Kucharzyk K."/>
            <person name="Murdoch R.W."/>
            <person name="Higgins S."/>
            <person name="Loffler F."/>
        </authorList>
    </citation>
    <scope>NUCLEOTIDE SEQUENCE</scope>
</reference>
<proteinExistence type="predicted"/>
<name>A0A645C4E5_9ZZZZ</name>
<gene>
    <name evidence="1" type="ORF">SDC9_117176</name>
</gene>